<gene>
    <name evidence="1" type="ORF">XELAEV_18039525mg</name>
</gene>
<sequence>MFCIHAIGQLLITDRSSAGSRSVVFACTVAKMIRTIASLLVYLSVSDIITCNVWRLHLTPLCQRGLHQFEVVCLYSADK</sequence>
<evidence type="ECO:0000313" key="2">
    <source>
        <dbReference type="Proteomes" id="UP000694892"/>
    </source>
</evidence>
<organism evidence="1 2">
    <name type="scientific">Xenopus laevis</name>
    <name type="common">African clawed frog</name>
    <dbReference type="NCBI Taxonomy" id="8355"/>
    <lineage>
        <taxon>Eukaryota</taxon>
        <taxon>Metazoa</taxon>
        <taxon>Chordata</taxon>
        <taxon>Craniata</taxon>
        <taxon>Vertebrata</taxon>
        <taxon>Euteleostomi</taxon>
        <taxon>Amphibia</taxon>
        <taxon>Batrachia</taxon>
        <taxon>Anura</taxon>
        <taxon>Pipoidea</taxon>
        <taxon>Pipidae</taxon>
        <taxon>Xenopodinae</taxon>
        <taxon>Xenopus</taxon>
        <taxon>Xenopus</taxon>
    </lineage>
</organism>
<dbReference type="Proteomes" id="UP000694892">
    <property type="component" value="Chromosome 8L"/>
</dbReference>
<reference evidence="2" key="1">
    <citation type="journal article" date="2016" name="Nature">
        <title>Genome evolution in the allotetraploid frog Xenopus laevis.</title>
        <authorList>
            <person name="Session A.M."/>
            <person name="Uno Y."/>
            <person name="Kwon T."/>
            <person name="Chapman J.A."/>
            <person name="Toyoda A."/>
            <person name="Takahashi S."/>
            <person name="Fukui A."/>
            <person name="Hikosaka A."/>
            <person name="Suzuki A."/>
            <person name="Kondo M."/>
            <person name="van Heeringen S.J."/>
            <person name="Quigley I."/>
            <person name="Heinz S."/>
            <person name="Ogino H."/>
            <person name="Ochi H."/>
            <person name="Hellsten U."/>
            <person name="Lyons J.B."/>
            <person name="Simakov O."/>
            <person name="Putnam N."/>
            <person name="Stites J."/>
            <person name="Kuroki Y."/>
            <person name="Tanaka T."/>
            <person name="Michiue T."/>
            <person name="Watanabe M."/>
            <person name="Bogdanovic O."/>
            <person name="Lister R."/>
            <person name="Georgiou G."/>
            <person name="Paranjpe S.S."/>
            <person name="van Kruijsbergen I."/>
            <person name="Shu S."/>
            <person name="Carlson J."/>
            <person name="Kinoshita T."/>
            <person name="Ohta Y."/>
            <person name="Mawaribuchi S."/>
            <person name="Jenkins J."/>
            <person name="Grimwood J."/>
            <person name="Schmutz J."/>
            <person name="Mitros T."/>
            <person name="Mozaffari S.V."/>
            <person name="Suzuki Y."/>
            <person name="Haramoto Y."/>
            <person name="Yamamoto T.S."/>
            <person name="Takagi C."/>
            <person name="Heald R."/>
            <person name="Miller K."/>
            <person name="Haudenschild C."/>
            <person name="Kitzman J."/>
            <person name="Nakayama T."/>
            <person name="Izutsu Y."/>
            <person name="Robert J."/>
            <person name="Fortriede J."/>
            <person name="Burns K."/>
            <person name="Lotay V."/>
            <person name="Karimi K."/>
            <person name="Yasuoka Y."/>
            <person name="Dichmann D.S."/>
            <person name="Flajnik M.F."/>
            <person name="Houston D.W."/>
            <person name="Shendure J."/>
            <person name="DuPasquier L."/>
            <person name="Vize P.D."/>
            <person name="Zorn A.M."/>
            <person name="Ito M."/>
            <person name="Marcotte E.M."/>
            <person name="Wallingford J.B."/>
            <person name="Ito Y."/>
            <person name="Asashima M."/>
            <person name="Ueno N."/>
            <person name="Matsuda Y."/>
            <person name="Veenstra G.J."/>
            <person name="Fujiyama A."/>
            <person name="Harland R.M."/>
            <person name="Taira M."/>
            <person name="Rokhsar D.S."/>
        </authorList>
    </citation>
    <scope>NUCLEOTIDE SEQUENCE [LARGE SCALE GENOMIC DNA]</scope>
    <source>
        <strain evidence="2">J</strain>
    </source>
</reference>
<evidence type="ECO:0000313" key="1">
    <source>
        <dbReference type="EMBL" id="OCT68228.1"/>
    </source>
</evidence>
<protein>
    <submittedName>
        <fullName evidence="1">Uncharacterized protein</fullName>
    </submittedName>
</protein>
<dbReference type="AlphaFoldDB" id="A0A974C7Z3"/>
<name>A0A974C7Z3_XENLA</name>
<dbReference type="EMBL" id="CM004480">
    <property type="protein sequence ID" value="OCT68228.1"/>
    <property type="molecule type" value="Genomic_DNA"/>
</dbReference>
<proteinExistence type="predicted"/>
<accession>A0A974C7Z3</accession>